<evidence type="ECO:0000313" key="3">
    <source>
        <dbReference type="EMBL" id="RSB75849.1"/>
    </source>
</evidence>
<keyword evidence="1" id="KW-1133">Transmembrane helix</keyword>
<dbReference type="OrthoDB" id="8404598at2"/>
<organism evidence="3 4">
    <name type="scientific">Rhizobium pisi</name>
    <dbReference type="NCBI Taxonomy" id="574561"/>
    <lineage>
        <taxon>Bacteria</taxon>
        <taxon>Pseudomonadati</taxon>
        <taxon>Pseudomonadota</taxon>
        <taxon>Alphaproteobacteria</taxon>
        <taxon>Hyphomicrobiales</taxon>
        <taxon>Rhizobiaceae</taxon>
        <taxon>Rhizobium/Agrobacterium group</taxon>
        <taxon>Rhizobium</taxon>
    </lineage>
</organism>
<evidence type="ECO:0000313" key="5">
    <source>
        <dbReference type="Proteomes" id="UP000518315"/>
    </source>
</evidence>
<keyword evidence="5" id="KW-1185">Reference proteome</keyword>
<proteinExistence type="predicted"/>
<sequence>MRNERPIIINPEGSREAEEGLAKVFGIIFWAVMAIGIVDHTLTVAWKWGLSTVAALREDIRKGVEGDEGLPAATVPDRLDGKYRSNECRARSCRSAGYLRSVTASTRTVPRHKSGSLQR</sequence>
<keyword evidence="1" id="KW-0812">Transmembrane</keyword>
<dbReference type="EMBL" id="JACHXH010000012">
    <property type="protein sequence ID" value="MBB3135987.1"/>
    <property type="molecule type" value="Genomic_DNA"/>
</dbReference>
<gene>
    <name evidence="3" type="ORF">EFD55_18725</name>
    <name evidence="2" type="ORF">FHS26_003734</name>
</gene>
<evidence type="ECO:0000313" key="4">
    <source>
        <dbReference type="Proteomes" id="UP000277279"/>
    </source>
</evidence>
<reference evidence="3 4" key="1">
    <citation type="submission" date="2018-11" db="EMBL/GenBank/DDBJ databases">
        <authorList>
            <person name="Huo Y."/>
        </authorList>
    </citation>
    <scope>NUCLEOTIDE SEQUENCE [LARGE SCALE GENOMIC DNA]</scope>
    <source>
        <strain evidence="3 4">DSM 30132</strain>
    </source>
</reference>
<dbReference type="AlphaFoldDB" id="A0A3R9BX89"/>
<evidence type="ECO:0000256" key="1">
    <source>
        <dbReference type="SAM" id="Phobius"/>
    </source>
</evidence>
<name>A0A3R9BX89_9HYPH</name>
<feature type="transmembrane region" description="Helical" evidence="1">
    <location>
        <begin position="20"/>
        <end position="38"/>
    </location>
</feature>
<protein>
    <submittedName>
        <fullName evidence="3">Uncharacterized protein</fullName>
    </submittedName>
</protein>
<comment type="caution">
    <text evidence="3">The sequence shown here is derived from an EMBL/GenBank/DDBJ whole genome shotgun (WGS) entry which is preliminary data.</text>
</comment>
<dbReference type="Proteomes" id="UP000518315">
    <property type="component" value="Unassembled WGS sequence"/>
</dbReference>
<reference evidence="2 5" key="2">
    <citation type="submission" date="2020-08" db="EMBL/GenBank/DDBJ databases">
        <title>Genomic Encyclopedia of Type Strains, Phase III (KMG-III): the genomes of soil and plant-associated and newly described type strains.</title>
        <authorList>
            <person name="Whitman W."/>
        </authorList>
    </citation>
    <scope>NUCLEOTIDE SEQUENCE [LARGE SCALE GENOMIC DNA]</scope>
    <source>
        <strain evidence="2 5">CECT 4113</strain>
    </source>
</reference>
<evidence type="ECO:0000313" key="2">
    <source>
        <dbReference type="EMBL" id="MBB3135987.1"/>
    </source>
</evidence>
<keyword evidence="1" id="KW-0472">Membrane</keyword>
<accession>A0A3R9BX89</accession>
<dbReference type="RefSeq" id="WP_125846515.1">
    <property type="nucleotide sequence ID" value="NZ_JACHXH010000012.1"/>
</dbReference>
<dbReference type="EMBL" id="RJJT01000012">
    <property type="protein sequence ID" value="RSB75849.1"/>
    <property type="molecule type" value="Genomic_DNA"/>
</dbReference>
<dbReference type="Proteomes" id="UP000277279">
    <property type="component" value="Unassembled WGS sequence"/>
</dbReference>